<name>A0A4Z2DF83_SCHJA</name>
<dbReference type="EMBL" id="SKCS01000154">
    <property type="protein sequence ID" value="TNN15132.1"/>
    <property type="molecule type" value="Genomic_DNA"/>
</dbReference>
<organism evidence="2 3">
    <name type="scientific">Schistosoma japonicum</name>
    <name type="common">Blood fluke</name>
    <dbReference type="NCBI Taxonomy" id="6182"/>
    <lineage>
        <taxon>Eukaryota</taxon>
        <taxon>Metazoa</taxon>
        <taxon>Spiralia</taxon>
        <taxon>Lophotrochozoa</taxon>
        <taxon>Platyhelminthes</taxon>
        <taxon>Trematoda</taxon>
        <taxon>Digenea</taxon>
        <taxon>Strigeidida</taxon>
        <taxon>Schistosomatoidea</taxon>
        <taxon>Schistosomatidae</taxon>
        <taxon>Schistosoma</taxon>
    </lineage>
</organism>
<feature type="signal peptide" evidence="1">
    <location>
        <begin position="1"/>
        <end position="28"/>
    </location>
</feature>
<dbReference type="OrthoDB" id="6244805at2759"/>
<dbReference type="AlphaFoldDB" id="A0A4Z2DF83"/>
<protein>
    <submittedName>
        <fullName evidence="2">Uncharacterized protein</fullName>
    </submittedName>
</protein>
<feature type="chain" id="PRO_5021344031" evidence="1">
    <location>
        <begin position="29"/>
        <end position="91"/>
    </location>
</feature>
<evidence type="ECO:0000256" key="1">
    <source>
        <dbReference type="SAM" id="SignalP"/>
    </source>
</evidence>
<dbReference type="Proteomes" id="UP000311919">
    <property type="component" value="Unassembled WGS sequence"/>
</dbReference>
<keyword evidence="1" id="KW-0732">Signal</keyword>
<keyword evidence="3" id="KW-1185">Reference proteome</keyword>
<accession>A0A4Z2DF83</accession>
<evidence type="ECO:0000313" key="3">
    <source>
        <dbReference type="Proteomes" id="UP000311919"/>
    </source>
</evidence>
<comment type="caution">
    <text evidence="2">The sequence shown here is derived from an EMBL/GenBank/DDBJ whole genome shotgun (WGS) entry which is preliminary data.</text>
</comment>
<gene>
    <name evidence="2" type="ORF">EWB00_001558</name>
</gene>
<proteinExistence type="predicted"/>
<evidence type="ECO:0000313" key="2">
    <source>
        <dbReference type="EMBL" id="TNN15132.1"/>
    </source>
</evidence>
<sequence length="91" mass="10982">MIRINKMMSFPLVSLFITFVLLLNSAISMRINDELVDLPETYLSDYEHVLSNRPRFIYRSPLIRSYRTPFYQDNIEKKNRKIDQAFYSYYG</sequence>
<reference evidence="2 3" key="1">
    <citation type="submission" date="2019-03" db="EMBL/GenBank/DDBJ databases">
        <title>An improved genome assembly of the fluke Schistosoma japonicum.</title>
        <authorList>
            <person name="Hu W."/>
            <person name="Luo F."/>
            <person name="Yin M."/>
            <person name="Mo X."/>
            <person name="Sun C."/>
            <person name="Wu Q."/>
            <person name="Zhu B."/>
            <person name="Xiang M."/>
            <person name="Wang J."/>
            <person name="Wang Y."/>
            <person name="Zhang T."/>
            <person name="Xu B."/>
            <person name="Zheng H."/>
            <person name="Feng Z."/>
        </authorList>
    </citation>
    <scope>NUCLEOTIDE SEQUENCE [LARGE SCALE GENOMIC DNA]</scope>
    <source>
        <strain evidence="2">HuSjv2</strain>
        <tissue evidence="2">Worms</tissue>
    </source>
</reference>